<reference evidence="2 3" key="1">
    <citation type="submission" date="2017-09" db="EMBL/GenBank/DDBJ databases">
        <title>Reassesment of A. cryaerophilus.</title>
        <authorList>
            <person name="Perez-Cataluna A."/>
            <person name="Collado L."/>
            <person name="Salgado O."/>
            <person name="Lefinanco V."/>
            <person name="Figueras M.J."/>
        </authorList>
    </citation>
    <scope>NUCLEOTIDE SEQUENCE [LARGE SCALE GENOMIC DNA]</scope>
    <source>
        <strain evidence="2 3">LMG 9065</strain>
    </source>
</reference>
<evidence type="ECO:0000313" key="3">
    <source>
        <dbReference type="Proteomes" id="UP000239151"/>
    </source>
</evidence>
<protein>
    <submittedName>
        <fullName evidence="2">Uncharacterized protein</fullName>
    </submittedName>
</protein>
<dbReference type="Proteomes" id="UP000239151">
    <property type="component" value="Unassembled WGS sequence"/>
</dbReference>
<sequence>MKLKKIIFSLFLIYSFLNAETLKEYNGNKVAPPEIILNELPYNSEGKYYQLVGKIIQRIDANSMLVSGTENISTVSKETVIYVEGIPKGTTVAKGTLIDIIVKGDGEYRYTNADGVSKVVVKAIWQNKEVYNDSSSQQIVEKIENSVIKKQYNENGILLEIEYPSNIIPNSYVDFKITVTNNLPYLGTKGGISIGFPQYKNLDIIKNNSTLATKNYPSKSKLWNGNIKQTISSEYFMIEGWETDWKQSQIKTMNFSVFINDASELKNINIFIRSALISNKIEYVNPIDGIEGQQGYKNINISIPLIRD</sequence>
<evidence type="ECO:0000256" key="1">
    <source>
        <dbReference type="SAM" id="SignalP"/>
    </source>
</evidence>
<keyword evidence="1" id="KW-0732">Signal</keyword>
<name>A0A2S9TL07_9BACT</name>
<feature type="signal peptide" evidence="1">
    <location>
        <begin position="1"/>
        <end position="19"/>
    </location>
</feature>
<dbReference type="AlphaFoldDB" id="A0A2S9TL07"/>
<accession>A0A2S9TL07</accession>
<proteinExistence type="predicted"/>
<evidence type="ECO:0000313" key="2">
    <source>
        <dbReference type="EMBL" id="PRM99514.1"/>
    </source>
</evidence>
<feature type="chain" id="PRO_5015423539" evidence="1">
    <location>
        <begin position="20"/>
        <end position="308"/>
    </location>
</feature>
<gene>
    <name evidence="2" type="ORF">CJ670_00320</name>
</gene>
<comment type="caution">
    <text evidence="2">The sequence shown here is derived from an EMBL/GenBank/DDBJ whole genome shotgun (WGS) entry which is preliminary data.</text>
</comment>
<organism evidence="2 3">
    <name type="scientific">Aliarcobacter cryaerophilus</name>
    <dbReference type="NCBI Taxonomy" id="28198"/>
    <lineage>
        <taxon>Bacteria</taxon>
        <taxon>Pseudomonadati</taxon>
        <taxon>Campylobacterota</taxon>
        <taxon>Epsilonproteobacteria</taxon>
        <taxon>Campylobacterales</taxon>
        <taxon>Arcobacteraceae</taxon>
        <taxon>Aliarcobacter</taxon>
    </lineage>
</organism>
<dbReference type="EMBL" id="NXGI01000001">
    <property type="protein sequence ID" value="PRM99514.1"/>
    <property type="molecule type" value="Genomic_DNA"/>
</dbReference>